<gene>
    <name evidence="3" type="ORF">RHGRI_018571</name>
</gene>
<dbReference type="Pfam" id="PF00646">
    <property type="entry name" value="F-box"/>
    <property type="match status" value="1"/>
</dbReference>
<evidence type="ECO:0000313" key="3">
    <source>
        <dbReference type="EMBL" id="KAG5546432.1"/>
    </source>
</evidence>
<dbReference type="SUPFAM" id="SSF52047">
    <property type="entry name" value="RNI-like"/>
    <property type="match status" value="1"/>
</dbReference>
<feature type="domain" description="At1g61320/AtMIF1 LRR" evidence="2">
    <location>
        <begin position="152"/>
        <end position="355"/>
    </location>
</feature>
<dbReference type="CDD" id="cd22160">
    <property type="entry name" value="F-box_AtFBL13-like"/>
    <property type="match status" value="1"/>
</dbReference>
<evidence type="ECO:0000259" key="1">
    <source>
        <dbReference type="Pfam" id="PF00646"/>
    </source>
</evidence>
<proteinExistence type="predicted"/>
<dbReference type="InterPro" id="IPR053781">
    <property type="entry name" value="F-box_AtFBL13-like"/>
</dbReference>
<dbReference type="InterPro" id="IPR050232">
    <property type="entry name" value="FBL13/AtMIF1-like"/>
</dbReference>
<dbReference type="InterPro" id="IPR032675">
    <property type="entry name" value="LRR_dom_sf"/>
</dbReference>
<evidence type="ECO:0000259" key="2">
    <source>
        <dbReference type="Pfam" id="PF23622"/>
    </source>
</evidence>
<dbReference type="Pfam" id="PF23622">
    <property type="entry name" value="LRR_At1g61320_AtMIF1"/>
    <property type="match status" value="1"/>
</dbReference>
<dbReference type="Proteomes" id="UP000823749">
    <property type="component" value="Chromosome 6"/>
</dbReference>
<keyword evidence="4" id="KW-1185">Reference proteome</keyword>
<dbReference type="InterPro" id="IPR001810">
    <property type="entry name" value="F-box_dom"/>
</dbReference>
<reference evidence="3 4" key="1">
    <citation type="submission" date="2020-08" db="EMBL/GenBank/DDBJ databases">
        <title>Plant Genome Project.</title>
        <authorList>
            <person name="Zhang R.-G."/>
        </authorList>
    </citation>
    <scope>NUCLEOTIDE SEQUENCE [LARGE SCALE GENOMIC DNA]</scope>
    <source>
        <strain evidence="3">WSP0</strain>
        <tissue evidence="3">Leaf</tissue>
    </source>
</reference>
<name>A0AAV6K247_9ERIC</name>
<dbReference type="SUPFAM" id="SSF81383">
    <property type="entry name" value="F-box domain"/>
    <property type="match status" value="1"/>
</dbReference>
<dbReference type="EMBL" id="JACTNZ010000006">
    <property type="protein sequence ID" value="KAG5546432.1"/>
    <property type="molecule type" value="Genomic_DNA"/>
</dbReference>
<dbReference type="PANTHER" id="PTHR31900">
    <property type="entry name" value="F-BOX/RNI SUPERFAMILY PROTEIN-RELATED"/>
    <property type="match status" value="1"/>
</dbReference>
<evidence type="ECO:0000313" key="4">
    <source>
        <dbReference type="Proteomes" id="UP000823749"/>
    </source>
</evidence>
<dbReference type="InterPro" id="IPR036047">
    <property type="entry name" value="F-box-like_dom_sf"/>
</dbReference>
<sequence>MAKRTNVDMFSYLKDTLILIVISLLPFKEAAKTSVLSKRWRNLWRGTKKIEFDQSLFVKQESEESNQESRKTQKRVFLDFCKHWVETYPQLSANEFRLALSNPQENDTDTQLLIRFAVDRGVKALDLDFSRPTCDENQVGLFELPPFVYEHIGLESLALFSCNFRVSLFKKFLALKSLSLGGVKLTCVKDLVSNCPLLESLSLKNCSDLGCIDISSTRLRNLVIEKCLDLQNGVVINVPNLRVLKYSGLLVHFGIEYMKGLVEADFDFGFETEFGEYGDLLYGLLGDVWSARVLTVCSYMLQVIPSAEEYPSLKPPFEGVQHLTLKAALDMHEFHGISFFLNSCPRLETLTIDLVPARIFQVVEINGFKGQLNEVAVINYLLSHGLVLDTLSIVLSKEKDPAGADMESSYRKNAQDLLTFNRASESLRILIN</sequence>
<organism evidence="3 4">
    <name type="scientific">Rhododendron griersonianum</name>
    <dbReference type="NCBI Taxonomy" id="479676"/>
    <lineage>
        <taxon>Eukaryota</taxon>
        <taxon>Viridiplantae</taxon>
        <taxon>Streptophyta</taxon>
        <taxon>Embryophyta</taxon>
        <taxon>Tracheophyta</taxon>
        <taxon>Spermatophyta</taxon>
        <taxon>Magnoliopsida</taxon>
        <taxon>eudicotyledons</taxon>
        <taxon>Gunneridae</taxon>
        <taxon>Pentapetalae</taxon>
        <taxon>asterids</taxon>
        <taxon>Ericales</taxon>
        <taxon>Ericaceae</taxon>
        <taxon>Ericoideae</taxon>
        <taxon>Rhodoreae</taxon>
        <taxon>Rhododendron</taxon>
    </lineage>
</organism>
<dbReference type="InterPro" id="IPR055357">
    <property type="entry name" value="LRR_At1g61320_AtMIF1"/>
</dbReference>
<evidence type="ECO:0008006" key="5">
    <source>
        <dbReference type="Google" id="ProtNLM"/>
    </source>
</evidence>
<dbReference type="Gene3D" id="3.80.10.10">
    <property type="entry name" value="Ribonuclease Inhibitor"/>
    <property type="match status" value="1"/>
</dbReference>
<feature type="domain" description="F-box" evidence="1">
    <location>
        <begin position="17"/>
        <end position="46"/>
    </location>
</feature>
<dbReference type="AlphaFoldDB" id="A0AAV6K247"/>
<dbReference type="PANTHER" id="PTHR31900:SF34">
    <property type="entry name" value="EMB|CAB62440.1-RELATED"/>
    <property type="match status" value="1"/>
</dbReference>
<accession>A0AAV6K247</accession>
<comment type="caution">
    <text evidence="3">The sequence shown here is derived from an EMBL/GenBank/DDBJ whole genome shotgun (WGS) entry which is preliminary data.</text>
</comment>
<protein>
    <recommendedName>
        <fullName evidence="5">F-box/LRR-repeat protein</fullName>
    </recommendedName>
</protein>